<feature type="region of interest" description="Disordered" evidence="1">
    <location>
        <begin position="727"/>
        <end position="773"/>
    </location>
</feature>
<protein>
    <submittedName>
        <fullName evidence="3">Uncharacterized protein</fullName>
    </submittedName>
</protein>
<evidence type="ECO:0000313" key="4">
    <source>
        <dbReference type="Proteomes" id="UP000006591"/>
    </source>
</evidence>
<reference evidence="3" key="2">
    <citation type="submission" date="2018-04" db="EMBL/GenBank/DDBJ databases">
        <title>OnivRS2 (Oryza nivara Reference Sequence Version 2).</title>
        <authorList>
            <person name="Zhang J."/>
            <person name="Kudrna D."/>
            <person name="Lee S."/>
            <person name="Talag J."/>
            <person name="Rajasekar S."/>
            <person name="Welchert J."/>
            <person name="Hsing Y.-I."/>
            <person name="Wing R.A."/>
        </authorList>
    </citation>
    <scope>NUCLEOTIDE SEQUENCE [LARGE SCALE GENOMIC DNA]</scope>
    <source>
        <strain evidence="3">SL10</strain>
    </source>
</reference>
<dbReference type="STRING" id="4536.A0A0E0G4F5"/>
<evidence type="ECO:0000313" key="3">
    <source>
        <dbReference type="EnsemblPlants" id="ONIVA02G12070.1"/>
    </source>
</evidence>
<keyword evidence="4" id="KW-1185">Reference proteome</keyword>
<feature type="compositionally biased region" description="Basic and acidic residues" evidence="1">
    <location>
        <begin position="481"/>
        <end position="499"/>
    </location>
</feature>
<keyword evidence="2" id="KW-1133">Transmembrane helix</keyword>
<evidence type="ECO:0000256" key="2">
    <source>
        <dbReference type="SAM" id="Phobius"/>
    </source>
</evidence>
<dbReference type="Pfam" id="PF03140">
    <property type="entry name" value="DUF247"/>
    <property type="match status" value="1"/>
</dbReference>
<proteinExistence type="predicted"/>
<keyword evidence="2" id="KW-0812">Transmembrane</keyword>
<name>A0A0E0G4F5_ORYNI</name>
<feature type="region of interest" description="Disordered" evidence="1">
    <location>
        <begin position="477"/>
        <end position="499"/>
    </location>
</feature>
<dbReference type="EnsemblPlants" id="ONIVA02G12070.1">
    <property type="protein sequence ID" value="ONIVA02G12070.1"/>
    <property type="gene ID" value="ONIVA02G12070"/>
</dbReference>
<keyword evidence="2" id="KW-0472">Membrane</keyword>
<dbReference type="AlphaFoldDB" id="A0A0E0G4F5"/>
<sequence length="773" mass="86878">MAPQFVKDEMEQTEPIIPPKDSLETAVEQKLFPGHDDGSSFTIFRVPAHIREENKKLYEPQLVSIGPYYRGRDALRAMEQHKLRLLRHFLQRAATVPLSDFVRAVRAVEQRARCCYSERTSVFDGGGFAEMLLLDGCFILEFFFKWNRGEPDPPCDVGWGLTLLHSDLLLLENQIPFFVLERLFDTFFRGAVTQDNLVKILLIQLKLNGTVVPRQPPRPEVTGQFDHLLHLLHDKFVPKLEELELPAVTNGSPSPSPPRLLLIPCVSLLREAGVTFRKKRSPRDMFDVTFDRKRGVMELPRIEIHLANLPQLMNLIAFEQSRGQRAGTPAPLTSYSALMSSLVRSGQDVSVLQRGGIVDNLLSNDDEAAINFFSRLGDPCTMHYSDNLFAQLFDDVKCYHDSSWHKHRTINQSSAIEGLTRQKSGAPQPEEAPLTYYPLKWVADMWVHQLWGPHVILSNRAKDLWLYCGLEQHLAKQRPKQAQEESSKRDMIEEYDRRRVEADQRRSADLLSLKVASKVTPTTCSTKCPNGGSPSTIERFIYINEGTTPTGVLELGNGEDKVHDPYIITKDFPEVTLTTCSMKCSIPDIEPNLTMVERVTFASTAAASMELVAHKNTTRIAYINTPDYPKVTHAKCSTLGLGVKGGAYHARVMCQTMMGEPEGVLNTLKIKEEKILVLHILTFKQLGILVGLAVLLIGLGTSQILRRGIVKDLWLYYGLEQRLAKQRPKQAQEESSKRDMAAAQRVSNRERIGSAEGFLGGGGDLEPGLINTG</sequence>
<dbReference type="OMA" id="TIERFIY"/>
<dbReference type="PANTHER" id="PTHR31170:SF18">
    <property type="entry name" value="(WILD MALAYSIAN BANANA) HYPOTHETICAL PROTEIN"/>
    <property type="match status" value="1"/>
</dbReference>
<dbReference type="Gramene" id="ONIVA02G12070.1">
    <property type="protein sequence ID" value="ONIVA02G12070.1"/>
    <property type="gene ID" value="ONIVA02G12070"/>
</dbReference>
<dbReference type="HOGENOM" id="CLU_389044_0_0_1"/>
<dbReference type="PANTHER" id="PTHR31170">
    <property type="entry name" value="BNAC04G53230D PROTEIN"/>
    <property type="match status" value="1"/>
</dbReference>
<feature type="compositionally biased region" description="Basic and acidic residues" evidence="1">
    <location>
        <begin position="730"/>
        <end position="740"/>
    </location>
</feature>
<evidence type="ECO:0000256" key="1">
    <source>
        <dbReference type="SAM" id="MobiDB-lite"/>
    </source>
</evidence>
<reference evidence="3" key="1">
    <citation type="submission" date="2015-04" db="UniProtKB">
        <authorList>
            <consortium name="EnsemblPlants"/>
        </authorList>
    </citation>
    <scope>IDENTIFICATION</scope>
    <source>
        <strain evidence="3">SL10</strain>
    </source>
</reference>
<dbReference type="InterPro" id="IPR004158">
    <property type="entry name" value="DUF247_pln"/>
</dbReference>
<accession>A0A0E0G4F5</accession>
<organism evidence="3">
    <name type="scientific">Oryza nivara</name>
    <name type="common">Indian wild rice</name>
    <name type="synonym">Oryza sativa f. spontanea</name>
    <dbReference type="NCBI Taxonomy" id="4536"/>
    <lineage>
        <taxon>Eukaryota</taxon>
        <taxon>Viridiplantae</taxon>
        <taxon>Streptophyta</taxon>
        <taxon>Embryophyta</taxon>
        <taxon>Tracheophyta</taxon>
        <taxon>Spermatophyta</taxon>
        <taxon>Magnoliopsida</taxon>
        <taxon>Liliopsida</taxon>
        <taxon>Poales</taxon>
        <taxon>Poaceae</taxon>
        <taxon>BOP clade</taxon>
        <taxon>Oryzoideae</taxon>
        <taxon>Oryzeae</taxon>
        <taxon>Oryzinae</taxon>
        <taxon>Oryza</taxon>
    </lineage>
</organism>
<dbReference type="Proteomes" id="UP000006591">
    <property type="component" value="Chromosome 2"/>
</dbReference>
<feature type="transmembrane region" description="Helical" evidence="2">
    <location>
        <begin position="676"/>
        <end position="699"/>
    </location>
</feature>
<dbReference type="eggNOG" id="ENOG502RY48">
    <property type="taxonomic scope" value="Eukaryota"/>
</dbReference>